<dbReference type="InterPro" id="IPR044100">
    <property type="entry name" value="Homer_EVH1"/>
</dbReference>
<dbReference type="Pfam" id="PF00568">
    <property type="entry name" value="WH1"/>
    <property type="match status" value="1"/>
</dbReference>
<evidence type="ECO:0000256" key="3">
    <source>
        <dbReference type="ARBA" id="ARBA00023018"/>
    </source>
</evidence>
<keyword evidence="2" id="KW-0963">Cytoplasm</keyword>
<evidence type="ECO:0000256" key="7">
    <source>
        <dbReference type="SAM" id="MobiDB-lite"/>
    </source>
</evidence>
<evidence type="ECO:0000256" key="5">
    <source>
        <dbReference type="ARBA" id="ARBA00023606"/>
    </source>
</evidence>
<organism evidence="9 10">
    <name type="scientific">Patiria miniata</name>
    <name type="common">Bat star</name>
    <name type="synonym">Asterina miniata</name>
    <dbReference type="NCBI Taxonomy" id="46514"/>
    <lineage>
        <taxon>Eukaryota</taxon>
        <taxon>Metazoa</taxon>
        <taxon>Echinodermata</taxon>
        <taxon>Eleutherozoa</taxon>
        <taxon>Asterozoa</taxon>
        <taxon>Asteroidea</taxon>
        <taxon>Valvatacea</taxon>
        <taxon>Valvatida</taxon>
        <taxon>Asterinidae</taxon>
        <taxon>Patiria</taxon>
    </lineage>
</organism>
<dbReference type="FunFam" id="2.30.29.30:FF:000014">
    <property type="entry name" value="Homer homolog 1 (Drosophila)"/>
    <property type="match status" value="1"/>
</dbReference>
<proteinExistence type="inferred from homology"/>
<keyword evidence="4" id="KW-0175">Coiled coil</keyword>
<dbReference type="GO" id="GO:0035256">
    <property type="term" value="F:G protein-coupled glutamate receptor binding"/>
    <property type="evidence" value="ECO:0007669"/>
    <property type="project" value="InterPro"/>
</dbReference>
<dbReference type="SMART" id="SM00461">
    <property type="entry name" value="WH1"/>
    <property type="match status" value="1"/>
</dbReference>
<dbReference type="RefSeq" id="XP_038076741.1">
    <property type="nucleotide sequence ID" value="XM_038220813.1"/>
</dbReference>
<evidence type="ECO:0000313" key="9">
    <source>
        <dbReference type="EnsemblMetazoa" id="XP_038076741.1"/>
    </source>
</evidence>
<dbReference type="Gene3D" id="2.30.29.30">
    <property type="entry name" value="Pleckstrin-homology domain (PH domain)/Phosphotyrosine-binding domain (PTB)"/>
    <property type="match status" value="1"/>
</dbReference>
<comment type="subcellular location">
    <subcellularLocation>
        <location evidence="1">Cytoplasm</location>
    </subcellularLocation>
    <subcellularLocation>
        <location evidence="6">Postsynaptic density</location>
    </subcellularLocation>
</comment>
<dbReference type="CDD" id="cd01206">
    <property type="entry name" value="EVH1_Homer_Vesl"/>
    <property type="match status" value="1"/>
</dbReference>
<dbReference type="GeneID" id="119744731"/>
<evidence type="ECO:0000256" key="2">
    <source>
        <dbReference type="ARBA" id="ARBA00022490"/>
    </source>
</evidence>
<evidence type="ECO:0000256" key="4">
    <source>
        <dbReference type="ARBA" id="ARBA00023054"/>
    </source>
</evidence>
<evidence type="ECO:0000256" key="6">
    <source>
        <dbReference type="ARBA" id="ARBA00034105"/>
    </source>
</evidence>
<dbReference type="InterPro" id="IPR011993">
    <property type="entry name" value="PH-like_dom_sf"/>
</dbReference>
<dbReference type="OrthoDB" id="9983798at2759"/>
<dbReference type="EnsemblMetazoa" id="XM_038220813.1">
    <property type="protein sequence ID" value="XP_038076741.1"/>
    <property type="gene ID" value="LOC119744731"/>
</dbReference>
<feature type="region of interest" description="Disordered" evidence="7">
    <location>
        <begin position="114"/>
        <end position="174"/>
    </location>
</feature>
<dbReference type="GO" id="GO:0007216">
    <property type="term" value="P:G protein-coupled glutamate receptor signaling pathway"/>
    <property type="evidence" value="ECO:0007669"/>
    <property type="project" value="InterPro"/>
</dbReference>
<dbReference type="GO" id="GO:0005737">
    <property type="term" value="C:cytoplasm"/>
    <property type="evidence" value="ECO:0007669"/>
    <property type="project" value="UniProtKB-SubCell"/>
</dbReference>
<dbReference type="GO" id="GO:0014069">
    <property type="term" value="C:postsynaptic density"/>
    <property type="evidence" value="ECO:0007669"/>
    <property type="project" value="UniProtKB-SubCell"/>
</dbReference>
<protein>
    <recommendedName>
        <fullName evidence="8">WH1 domain-containing protein</fullName>
    </recommendedName>
</protein>
<dbReference type="Proteomes" id="UP000887568">
    <property type="component" value="Unplaced"/>
</dbReference>
<feature type="compositionally biased region" description="Polar residues" evidence="7">
    <location>
        <begin position="158"/>
        <end position="173"/>
    </location>
</feature>
<dbReference type="InterPro" id="IPR045027">
    <property type="entry name" value="Homer"/>
</dbReference>
<feature type="domain" description="WH1" evidence="8">
    <location>
        <begin position="1"/>
        <end position="113"/>
    </location>
</feature>
<comment type="similarity">
    <text evidence="5">Belongs to the Homer family.</text>
</comment>
<accession>A0A914BLV0</accession>
<keyword evidence="3" id="KW-0770">Synapse</keyword>
<dbReference type="InterPro" id="IPR000697">
    <property type="entry name" value="WH1/EVH1_dom"/>
</dbReference>
<name>A0A914BLV0_PATMI</name>
<sequence length="369" mass="41473">MGTYMEQPIFNTRAHVFQIDPVTKKNWLPSSKQAVNVSFFYDSTRSSYRIISVDGSKAIINSTMVPQMMFTKTSQKFGQWADNRANTVYGLGFSSEAELNKFIEQFDNIKEQMKSTPQDKKGGGGGDSGITANGTPRASVVSTAEQPVIKHTKERSGDNTPISTVPASTSNDAQVRYENDRLKIALAQSSNNAKKWEGELQTLKNNNARLTTALQESASNVEEWKKQLSAYKEENARLKQKLQEAPQATQGTPGSPRESQDTRVKELEEKVQSLALANKDKTNEAEELANRLQQVMETEEEGKKLRQELQDSKEAQATLQKRVEELQERLKREQSGRQHDTHRAQQLHSQLGNLIQELSGMHQDMAEIL</sequence>
<reference evidence="9" key="1">
    <citation type="submission" date="2022-11" db="UniProtKB">
        <authorList>
            <consortium name="EnsemblMetazoa"/>
        </authorList>
    </citation>
    <scope>IDENTIFICATION</scope>
</reference>
<dbReference type="PROSITE" id="PS50229">
    <property type="entry name" value="WH1"/>
    <property type="match status" value="1"/>
</dbReference>
<dbReference type="PANTHER" id="PTHR10918">
    <property type="entry name" value="HOMER"/>
    <property type="match status" value="1"/>
</dbReference>
<keyword evidence="10" id="KW-1185">Reference proteome</keyword>
<evidence type="ECO:0000313" key="10">
    <source>
        <dbReference type="Proteomes" id="UP000887568"/>
    </source>
</evidence>
<dbReference type="AlphaFoldDB" id="A0A914BLV0"/>
<dbReference type="OMA" id="WEIELTT"/>
<evidence type="ECO:0000256" key="1">
    <source>
        <dbReference type="ARBA" id="ARBA00004496"/>
    </source>
</evidence>
<feature type="compositionally biased region" description="Polar residues" evidence="7">
    <location>
        <begin position="130"/>
        <end position="145"/>
    </location>
</feature>
<feature type="region of interest" description="Disordered" evidence="7">
    <location>
        <begin position="240"/>
        <end position="266"/>
    </location>
</feature>
<dbReference type="SUPFAM" id="SSF50729">
    <property type="entry name" value="PH domain-like"/>
    <property type="match status" value="1"/>
</dbReference>
<evidence type="ECO:0000259" key="8">
    <source>
        <dbReference type="PROSITE" id="PS50229"/>
    </source>
</evidence>